<evidence type="ECO:0000313" key="1">
    <source>
        <dbReference type="EMBL" id="CAD7251413.1"/>
    </source>
</evidence>
<organism evidence="1">
    <name type="scientific">Darwinula stevensoni</name>
    <dbReference type="NCBI Taxonomy" id="69355"/>
    <lineage>
        <taxon>Eukaryota</taxon>
        <taxon>Metazoa</taxon>
        <taxon>Ecdysozoa</taxon>
        <taxon>Arthropoda</taxon>
        <taxon>Crustacea</taxon>
        <taxon>Oligostraca</taxon>
        <taxon>Ostracoda</taxon>
        <taxon>Podocopa</taxon>
        <taxon>Podocopida</taxon>
        <taxon>Darwinulocopina</taxon>
        <taxon>Darwinuloidea</taxon>
        <taxon>Darwinulidae</taxon>
        <taxon>Darwinula</taxon>
    </lineage>
</organism>
<proteinExistence type="predicted"/>
<keyword evidence="2" id="KW-1185">Reference proteome</keyword>
<name>A0A7R9FQQ5_9CRUS</name>
<gene>
    <name evidence="1" type="ORF">DSTB1V02_LOCUS11180</name>
</gene>
<dbReference type="OrthoDB" id="6379222at2759"/>
<dbReference type="SUPFAM" id="SSF52799">
    <property type="entry name" value="(Phosphotyrosine protein) phosphatases II"/>
    <property type="match status" value="1"/>
</dbReference>
<dbReference type="GO" id="GO:0004651">
    <property type="term" value="F:polynucleotide 5'-phosphatase activity"/>
    <property type="evidence" value="ECO:0007669"/>
    <property type="project" value="TreeGrafter"/>
</dbReference>
<dbReference type="AlphaFoldDB" id="A0A7R9FQQ5"/>
<dbReference type="InterPro" id="IPR029021">
    <property type="entry name" value="Prot-tyrosine_phosphatase-like"/>
</dbReference>
<dbReference type="PANTHER" id="PTHR10367:SF9">
    <property type="entry name" value="DUAL-SPECIFICITY PHOSPHATASE 11 (RNA_RNP COMPLEX 1-INTERACTING)"/>
    <property type="match status" value="1"/>
</dbReference>
<evidence type="ECO:0000313" key="2">
    <source>
        <dbReference type="Proteomes" id="UP000677054"/>
    </source>
</evidence>
<dbReference type="Proteomes" id="UP000677054">
    <property type="component" value="Unassembled WGS sequence"/>
</dbReference>
<dbReference type="InterPro" id="IPR051029">
    <property type="entry name" value="mRNA_Capping_Enz/RNA_Phosphat"/>
</dbReference>
<dbReference type="Gene3D" id="3.90.190.10">
    <property type="entry name" value="Protein tyrosine phosphatase superfamily"/>
    <property type="match status" value="1"/>
</dbReference>
<dbReference type="EMBL" id="LR903046">
    <property type="protein sequence ID" value="CAD7251413.1"/>
    <property type="molecule type" value="Genomic_DNA"/>
</dbReference>
<protein>
    <submittedName>
        <fullName evidence="1">Uncharacterized protein</fullName>
    </submittedName>
</protein>
<dbReference type="PANTHER" id="PTHR10367">
    <property type="entry name" value="MRNA-CAPPING ENZYME"/>
    <property type="match status" value="1"/>
</dbReference>
<dbReference type="EMBL" id="CAJPEV010003529">
    <property type="protein sequence ID" value="CAG0899958.1"/>
    <property type="molecule type" value="Genomic_DNA"/>
</dbReference>
<accession>A0A7R9FQQ5</accession>
<sequence length="70" mass="8004">MNFEYSHQLAPAERFLPEDFLSAVPELGLVIDLTNTTRYYNSQEFEGVGVRHHKIRCPGHAIPDTFIVSQ</sequence>
<reference evidence="1" key="1">
    <citation type="submission" date="2020-11" db="EMBL/GenBank/DDBJ databases">
        <authorList>
            <person name="Tran Van P."/>
        </authorList>
    </citation>
    <scope>NUCLEOTIDE SEQUENCE</scope>
</reference>